<gene>
    <name evidence="8" type="ORF">RHS01_01564</name>
</gene>
<dbReference type="EMBL" id="JACYCF010000002">
    <property type="protein sequence ID" value="KAF8760260.1"/>
    <property type="molecule type" value="Genomic_DNA"/>
</dbReference>
<evidence type="ECO:0000313" key="9">
    <source>
        <dbReference type="Proteomes" id="UP000614334"/>
    </source>
</evidence>
<evidence type="ECO:0000256" key="2">
    <source>
        <dbReference type="ARBA" id="ARBA00005376"/>
    </source>
</evidence>
<dbReference type="Proteomes" id="UP000614334">
    <property type="component" value="Unassembled WGS sequence"/>
</dbReference>
<keyword evidence="5 7" id="KW-1133">Transmembrane helix</keyword>
<feature type="transmembrane region" description="Helical" evidence="7">
    <location>
        <begin position="196"/>
        <end position="214"/>
    </location>
</feature>
<reference evidence="8" key="1">
    <citation type="submission" date="2020-09" db="EMBL/GenBank/DDBJ databases">
        <title>Comparative genome analyses of four rice-infecting Rhizoctonia solani isolates reveal extensive enrichment of homogalacturonan modification genes.</title>
        <authorList>
            <person name="Lee D.-Y."/>
            <person name="Jeon J."/>
            <person name="Kim K.-T."/>
            <person name="Cheong K."/>
            <person name="Song H."/>
            <person name="Choi G."/>
            <person name="Ko J."/>
            <person name="Opiyo S.O."/>
            <person name="Zuo S."/>
            <person name="Madhav S."/>
            <person name="Lee Y.-H."/>
            <person name="Wang G.-L."/>
        </authorList>
    </citation>
    <scope>NUCLEOTIDE SEQUENCE</scope>
    <source>
        <strain evidence="8">AG1-IA B2</strain>
    </source>
</reference>
<evidence type="ECO:0000256" key="5">
    <source>
        <dbReference type="ARBA" id="ARBA00022989"/>
    </source>
</evidence>
<evidence type="ECO:0000256" key="3">
    <source>
        <dbReference type="ARBA" id="ARBA00020822"/>
    </source>
</evidence>
<comment type="subcellular location">
    <subcellularLocation>
        <location evidence="1">Membrane</location>
        <topology evidence="1">Multi-pass membrane protein</topology>
    </subcellularLocation>
</comment>
<evidence type="ECO:0000256" key="1">
    <source>
        <dbReference type="ARBA" id="ARBA00004141"/>
    </source>
</evidence>
<protein>
    <recommendedName>
        <fullName evidence="3">ER membrane protein complex subunit 3</fullName>
    </recommendedName>
</protein>
<dbReference type="AlphaFoldDB" id="A0A8H7IKP2"/>
<evidence type="ECO:0000256" key="4">
    <source>
        <dbReference type="ARBA" id="ARBA00022692"/>
    </source>
</evidence>
<evidence type="ECO:0000256" key="7">
    <source>
        <dbReference type="SAM" id="Phobius"/>
    </source>
</evidence>
<dbReference type="GO" id="GO:0072546">
    <property type="term" value="C:EMC complex"/>
    <property type="evidence" value="ECO:0007669"/>
    <property type="project" value="TreeGrafter"/>
</dbReference>
<keyword evidence="4 7" id="KW-0812">Transmembrane</keyword>
<evidence type="ECO:0000256" key="6">
    <source>
        <dbReference type="ARBA" id="ARBA00023136"/>
    </source>
</evidence>
<comment type="caution">
    <text evidence="8">The sequence shown here is derived from an EMBL/GenBank/DDBJ whole genome shotgun (WGS) entry which is preliminary data.</text>
</comment>
<name>A0A8H7IKP2_9AGAM</name>
<dbReference type="Pfam" id="PF01956">
    <property type="entry name" value="EMC3_TMCO1"/>
    <property type="match status" value="1"/>
</dbReference>
<dbReference type="InterPro" id="IPR002809">
    <property type="entry name" value="EMC3/TMCO1"/>
</dbReference>
<dbReference type="SMART" id="SM01415">
    <property type="entry name" value="DUF106"/>
    <property type="match status" value="1"/>
</dbReference>
<feature type="transmembrane region" description="Helical" evidence="7">
    <location>
        <begin position="142"/>
        <end position="165"/>
    </location>
</feature>
<proteinExistence type="inferred from homology"/>
<accession>A0A8H7IKP2</accession>
<dbReference type="InterPro" id="IPR008568">
    <property type="entry name" value="EMC3"/>
</dbReference>
<dbReference type="GO" id="GO:0034975">
    <property type="term" value="P:protein folding in endoplasmic reticulum"/>
    <property type="evidence" value="ECO:0007669"/>
    <property type="project" value="TreeGrafter"/>
</dbReference>
<dbReference type="PANTHER" id="PTHR13116">
    <property type="entry name" value="ER MEMBRANE PROTEIN COMPLEX SUBUNIT 3"/>
    <property type="match status" value="1"/>
</dbReference>
<organism evidence="8 9">
    <name type="scientific">Rhizoctonia solani</name>
    <dbReference type="NCBI Taxonomy" id="456999"/>
    <lineage>
        <taxon>Eukaryota</taxon>
        <taxon>Fungi</taxon>
        <taxon>Dikarya</taxon>
        <taxon>Basidiomycota</taxon>
        <taxon>Agaricomycotina</taxon>
        <taxon>Agaricomycetes</taxon>
        <taxon>Cantharellales</taxon>
        <taxon>Ceratobasidiaceae</taxon>
        <taxon>Rhizoctonia</taxon>
    </lineage>
</organism>
<dbReference type="PANTHER" id="PTHR13116:SF5">
    <property type="entry name" value="ER MEMBRANE PROTEIN COMPLEX SUBUNIT 3"/>
    <property type="match status" value="1"/>
</dbReference>
<keyword evidence="6 7" id="KW-0472">Membrane</keyword>
<comment type="similarity">
    <text evidence="2">Belongs to the EMC3 family.</text>
</comment>
<sequence>MQAIARPTDTGLGKYIRQKECEITDAFVAGTIPHHACDDFGRCLETLCDPIARLGTQTPNTPCCPRATRCFALTNSTRYVNAFTSSSDNIQVHFPAFVSGIQRWHIPERWSPKADDTPALPPNPLTDPTQMEGMMDGMKQQFVMMVPQMVIMGWINFFFQGFVLIKLPFPLTLGFKSMMQRGIDTQEMDARWVSSLSWYFLNLFGLNGLFRLLLGNDNAADSSRDMTSSPFANAAAAQSKPAGPQDFTKIFAAEKDNLELAEGLYVWSGEHVEERLLQRWGKLPKSKTKIA</sequence>
<evidence type="ECO:0000313" key="8">
    <source>
        <dbReference type="EMBL" id="KAF8760260.1"/>
    </source>
</evidence>